<protein>
    <submittedName>
        <fullName evidence="2">Uncharacterized protein</fullName>
    </submittedName>
</protein>
<reference evidence="2" key="2">
    <citation type="submission" date="2024-04" db="UniProtKB">
        <authorList>
            <consortium name="Ensembl"/>
        </authorList>
    </citation>
    <scope>IDENTIFICATION</scope>
</reference>
<evidence type="ECO:0000256" key="1">
    <source>
        <dbReference type="SAM" id="MobiDB-lite"/>
    </source>
</evidence>
<name>G3NRV0_GASAC</name>
<reference evidence="2" key="1">
    <citation type="submission" date="2006-01" db="EMBL/GenBank/DDBJ databases">
        <authorList>
            <person name="Lindblad-Toh K."/>
            <person name="Mauceli E."/>
            <person name="Grabherr M."/>
            <person name="Chang J.L."/>
            <person name="Lander E.S."/>
        </authorList>
    </citation>
    <scope>NUCLEOTIDE SEQUENCE [LARGE SCALE GENOMIC DNA]</scope>
</reference>
<feature type="compositionally biased region" description="Basic residues" evidence="1">
    <location>
        <begin position="72"/>
        <end position="83"/>
    </location>
</feature>
<organism evidence="2">
    <name type="scientific">Gasterosteus aculeatus</name>
    <name type="common">Three-spined stickleback</name>
    <dbReference type="NCBI Taxonomy" id="69293"/>
    <lineage>
        <taxon>Eukaryota</taxon>
        <taxon>Metazoa</taxon>
        <taxon>Chordata</taxon>
        <taxon>Craniata</taxon>
        <taxon>Vertebrata</taxon>
        <taxon>Euteleostomi</taxon>
        <taxon>Actinopterygii</taxon>
        <taxon>Neopterygii</taxon>
        <taxon>Teleostei</taxon>
        <taxon>Neoteleostei</taxon>
        <taxon>Acanthomorphata</taxon>
        <taxon>Eupercaria</taxon>
        <taxon>Perciformes</taxon>
        <taxon>Cottioidei</taxon>
        <taxon>Gasterosteales</taxon>
        <taxon>Gasterosteidae</taxon>
        <taxon>Gasterosteus</taxon>
    </lineage>
</organism>
<feature type="compositionally biased region" description="Basic and acidic residues" evidence="1">
    <location>
        <begin position="41"/>
        <end position="70"/>
    </location>
</feature>
<dbReference type="Bgee" id="ENSGACG00000006099">
    <property type="expression patterns" value="Expressed in telencephalon and 2 other cell types or tissues"/>
</dbReference>
<dbReference type="InParanoid" id="G3NRV0"/>
<proteinExistence type="predicted"/>
<dbReference type="AlphaFoldDB" id="G3NRV0"/>
<evidence type="ECO:0000313" key="2">
    <source>
        <dbReference type="Ensembl" id="ENSGACP00000008067.1"/>
    </source>
</evidence>
<accession>G3NRV0</accession>
<sequence length="83" mass="9215">MVVGETSSKTTTNLNMARKKTRGVICVSRHGCNANWDVGRRPIRHQDRRPCHNDNRDITARASGKEDSGAPHRQRGSARLHAG</sequence>
<feature type="region of interest" description="Disordered" evidence="1">
    <location>
        <begin position="41"/>
        <end position="83"/>
    </location>
</feature>
<dbReference type="Ensembl" id="ENSGACT00000008086.1">
    <property type="protein sequence ID" value="ENSGACP00000008067.1"/>
    <property type="gene ID" value="ENSGACG00000006099.1"/>
</dbReference>